<evidence type="ECO:0000313" key="3">
    <source>
        <dbReference type="EMBL" id="NDO90017.1"/>
    </source>
</evidence>
<evidence type="ECO:0000259" key="1">
    <source>
        <dbReference type="Pfam" id="PF13399"/>
    </source>
</evidence>
<evidence type="ECO:0000313" key="2">
    <source>
        <dbReference type="EMBL" id="MTG89817.1"/>
    </source>
</evidence>
<dbReference type="InterPro" id="IPR027381">
    <property type="entry name" value="LytR/CpsA/Psr_C"/>
</dbReference>
<sequence>MHERQAVVFGLLIAALAVVGLGALAVYTGAIDAPFDRPLSSPEAVDDLADVEVPCLAEGTLPVAAGQVQVNIYNASGTDEPLGRLNRDILESRGFTILTTGNAPDVDGDGDPDAMTRTQIHFGLTSVAQAYTLAAHYENPGLVLDVREAATVDLYVGADFENVVDPELVGLSGDVPLESRPGCVPIEQITPRPLPVPATEG</sequence>
<dbReference type="Gene3D" id="3.30.70.2390">
    <property type="match status" value="1"/>
</dbReference>
<feature type="domain" description="LytR/CpsA/Psr regulator C-terminal" evidence="1">
    <location>
        <begin position="67"/>
        <end position="160"/>
    </location>
</feature>
<protein>
    <submittedName>
        <fullName evidence="3">LytR C-terminal domain-containing protein</fullName>
    </submittedName>
    <submittedName>
        <fullName evidence="2">LytR family transcriptional regulator</fullName>
    </submittedName>
</protein>
<comment type="caution">
    <text evidence="2">The sequence shown here is derived from an EMBL/GenBank/DDBJ whole genome shotgun (WGS) entry which is preliminary data.</text>
</comment>
<evidence type="ECO:0000313" key="5">
    <source>
        <dbReference type="Proteomes" id="UP000471672"/>
    </source>
</evidence>
<proteinExistence type="predicted"/>
<reference evidence="3 5" key="3">
    <citation type="journal article" date="2021" name="Arch. Microbiol.">
        <title>Cellulosimicrobium fucosivorans sp. nov., isolated from San Elijo Lagoon, contains a fucose metabolic pathway linked to carotenoid production.</title>
        <authorList>
            <person name="Aviles F.A."/>
            <person name="Kyndt J.A."/>
        </authorList>
    </citation>
    <scope>NUCLEOTIDE SEQUENCE [LARGE SCALE GENOMIC DNA]</scope>
    <source>
        <strain evidence="3 5">SE3</strain>
    </source>
</reference>
<dbReference type="EMBL" id="JAAFAN010000034">
    <property type="protein sequence ID" value="NDO90017.1"/>
    <property type="molecule type" value="Genomic_DNA"/>
</dbReference>
<dbReference type="Proteomes" id="UP000471672">
    <property type="component" value="Unassembled WGS sequence"/>
</dbReference>
<dbReference type="AlphaFoldDB" id="A0A6N7ZK83"/>
<name>A0A6N7ZK83_9MICO</name>
<accession>A0A6N7ZK83</accession>
<gene>
    <name evidence="2" type="ORF">GJV82_12795</name>
    <name evidence="3" type="ORF">GYH36_11145</name>
</gene>
<dbReference type="Proteomes" id="UP000440668">
    <property type="component" value="Unassembled WGS sequence"/>
</dbReference>
<dbReference type="EMBL" id="WMKA01000030">
    <property type="protein sequence ID" value="MTG89817.1"/>
    <property type="molecule type" value="Genomic_DNA"/>
</dbReference>
<reference evidence="2 4" key="1">
    <citation type="submission" date="2019-11" db="EMBL/GenBank/DDBJ databases">
        <title>Cellulosimicrobium composti sp. nov. isolated from a compost.</title>
        <authorList>
            <person name="Yang Y."/>
        </authorList>
    </citation>
    <scope>NUCLEOTIDE SEQUENCE [LARGE SCALE GENOMIC DNA]</scope>
    <source>
        <strain evidence="2 4">BIT-GX5</strain>
    </source>
</reference>
<evidence type="ECO:0000313" key="4">
    <source>
        <dbReference type="Proteomes" id="UP000440668"/>
    </source>
</evidence>
<reference evidence="3" key="2">
    <citation type="submission" date="2020-01" db="EMBL/GenBank/DDBJ databases">
        <authorList>
            <person name="Aviles F."/>
            <person name="Meyer T.E."/>
            <person name="Kyndt J.A."/>
        </authorList>
    </citation>
    <scope>NUCLEOTIDE SEQUENCE</scope>
    <source>
        <strain evidence="3">SE3</strain>
    </source>
</reference>
<organism evidence="2 4">
    <name type="scientific">Cellulosimicrobium composti</name>
    <dbReference type="NCBI Taxonomy" id="2672572"/>
    <lineage>
        <taxon>Bacteria</taxon>
        <taxon>Bacillati</taxon>
        <taxon>Actinomycetota</taxon>
        <taxon>Actinomycetes</taxon>
        <taxon>Micrococcales</taxon>
        <taxon>Promicromonosporaceae</taxon>
        <taxon>Cellulosimicrobium</taxon>
    </lineage>
</organism>
<dbReference type="Pfam" id="PF13399">
    <property type="entry name" value="LytR_C"/>
    <property type="match status" value="1"/>
</dbReference>
<keyword evidence="5" id="KW-1185">Reference proteome</keyword>